<reference evidence="1" key="1">
    <citation type="submission" date="2021-02" db="EMBL/GenBank/DDBJ databases">
        <authorList>
            <person name="Nowell W R."/>
        </authorList>
    </citation>
    <scope>NUCLEOTIDE SEQUENCE</scope>
</reference>
<dbReference type="EMBL" id="CAJOBC010129032">
    <property type="protein sequence ID" value="CAF4605949.1"/>
    <property type="molecule type" value="Genomic_DNA"/>
</dbReference>
<comment type="caution">
    <text evidence="1">The sequence shown here is derived from an EMBL/GenBank/DDBJ whole genome shotgun (WGS) entry which is preliminary data.</text>
</comment>
<evidence type="ECO:0000313" key="2">
    <source>
        <dbReference type="Proteomes" id="UP000681722"/>
    </source>
</evidence>
<dbReference type="Proteomes" id="UP000681722">
    <property type="component" value="Unassembled WGS sequence"/>
</dbReference>
<feature type="non-terminal residue" evidence="1">
    <location>
        <position position="187"/>
    </location>
</feature>
<gene>
    <name evidence="1" type="ORF">SRO942_LOCUS49036</name>
</gene>
<accession>A0A8S2Z6G7</accession>
<feature type="non-terminal residue" evidence="1">
    <location>
        <position position="1"/>
    </location>
</feature>
<protein>
    <submittedName>
        <fullName evidence="1">Uncharacterized protein</fullName>
    </submittedName>
</protein>
<organism evidence="1 2">
    <name type="scientific">Didymodactylos carnosus</name>
    <dbReference type="NCBI Taxonomy" id="1234261"/>
    <lineage>
        <taxon>Eukaryota</taxon>
        <taxon>Metazoa</taxon>
        <taxon>Spiralia</taxon>
        <taxon>Gnathifera</taxon>
        <taxon>Rotifera</taxon>
        <taxon>Eurotatoria</taxon>
        <taxon>Bdelloidea</taxon>
        <taxon>Philodinida</taxon>
        <taxon>Philodinidae</taxon>
        <taxon>Didymodactylos</taxon>
    </lineage>
</organism>
<proteinExistence type="predicted"/>
<dbReference type="OrthoDB" id="10057301at2759"/>
<sequence>MKIVDETLIESTPPQRHISVSVQEKENLEILSLLWLDTNVNQTQHNLDIQTKLRSAINFLKTFNTIDECEKYIQQTKQAKITLIVSGDLGQMFVPKVHHLSQLNSIYIYCIDQVKNEQWSKMYSKINAVIDRSDILIEKVLYDQLRRRKIEDPIPLNIYNRSEQQTTEKSTTNLRKENSDFMWTQLL</sequence>
<name>A0A8S2Z6G7_9BILA</name>
<dbReference type="AlphaFoldDB" id="A0A8S2Z6G7"/>
<evidence type="ECO:0000313" key="1">
    <source>
        <dbReference type="EMBL" id="CAF4605949.1"/>
    </source>
</evidence>